<evidence type="ECO:0000313" key="2">
    <source>
        <dbReference type="Proteomes" id="UP000005850"/>
    </source>
</evidence>
<dbReference type="KEGG" id="blr:BRLA_c031370"/>
<name>A0A075R6I6_BRELA</name>
<dbReference type="eggNOG" id="ENOG50324KK">
    <property type="taxonomic scope" value="Bacteria"/>
</dbReference>
<dbReference type="GO" id="GO:0003676">
    <property type="term" value="F:nucleic acid binding"/>
    <property type="evidence" value="ECO:0007669"/>
    <property type="project" value="InterPro"/>
</dbReference>
<dbReference type="SUPFAM" id="SSF53098">
    <property type="entry name" value="Ribonuclease H-like"/>
    <property type="match status" value="1"/>
</dbReference>
<reference evidence="1 2" key="1">
    <citation type="journal article" date="2011" name="J. Bacteriol.">
        <title>Genome sequence of Brevibacillus laterosporus LMG 15441, a pathogen of invertebrates.</title>
        <authorList>
            <person name="Djukic M."/>
            <person name="Poehlein A."/>
            <person name="Thurmer A."/>
            <person name="Daniel R."/>
        </authorList>
    </citation>
    <scope>NUCLEOTIDE SEQUENCE [LARGE SCALE GENOMIC DNA]</scope>
    <source>
        <strain evidence="1 2">LMG 15441</strain>
    </source>
</reference>
<dbReference type="EMBL" id="CP007806">
    <property type="protein sequence ID" value="AIG27449.1"/>
    <property type="molecule type" value="Genomic_DNA"/>
</dbReference>
<dbReference type="InterPro" id="IPR012337">
    <property type="entry name" value="RNaseH-like_sf"/>
</dbReference>
<dbReference type="Proteomes" id="UP000005850">
    <property type="component" value="Chromosome"/>
</dbReference>
<accession>A0A075R6I6</accession>
<dbReference type="AlphaFoldDB" id="A0A075R6I6"/>
<dbReference type="InterPro" id="IPR036397">
    <property type="entry name" value="RNaseH_sf"/>
</dbReference>
<dbReference type="Gene3D" id="3.30.420.10">
    <property type="entry name" value="Ribonuclease H-like superfamily/Ribonuclease H"/>
    <property type="match status" value="1"/>
</dbReference>
<evidence type="ECO:0008006" key="3">
    <source>
        <dbReference type="Google" id="ProtNLM"/>
    </source>
</evidence>
<gene>
    <name evidence="1" type="ORF">BRLA_c031370</name>
</gene>
<protein>
    <recommendedName>
        <fullName evidence="3">Holliday junction resolvase RuvC</fullName>
    </recommendedName>
</protein>
<proteinExistence type="predicted"/>
<dbReference type="STRING" id="1042163.BRLA_c031370"/>
<dbReference type="HOGENOM" id="CLU_1515084_0_0_9"/>
<keyword evidence="2" id="KW-1185">Reference proteome</keyword>
<sequence>MGQNYVGLDLSTKTGFVRLDEQGNVLDANEITLKDLEDPERMSLLAEKILSGIQPTDFVLIEGFSFNSSGRSVDFQYGIGWFIRIHLYRRGMKFVVVAPSQLKKFATGKGVGDKAAVAVGIAERFGFKHKSDNVRDAYVLAQIGRALNGHGQLIKTQKEVVEAILNPKPKAKAKNKA</sequence>
<organism evidence="1 2">
    <name type="scientific">Brevibacillus laterosporus LMG 15441</name>
    <dbReference type="NCBI Taxonomy" id="1042163"/>
    <lineage>
        <taxon>Bacteria</taxon>
        <taxon>Bacillati</taxon>
        <taxon>Bacillota</taxon>
        <taxon>Bacilli</taxon>
        <taxon>Bacillales</taxon>
        <taxon>Paenibacillaceae</taxon>
        <taxon>Brevibacillus</taxon>
    </lineage>
</organism>
<dbReference type="RefSeq" id="WP_003337101.1">
    <property type="nucleotide sequence ID" value="NZ_CP007806.1"/>
</dbReference>
<evidence type="ECO:0000313" key="1">
    <source>
        <dbReference type="EMBL" id="AIG27449.1"/>
    </source>
</evidence>